<evidence type="ECO:0000313" key="1">
    <source>
        <dbReference type="EMBL" id="CAG6454254.1"/>
    </source>
</evidence>
<organism evidence="1">
    <name type="scientific">Culex pipiens</name>
    <name type="common">House mosquito</name>
    <dbReference type="NCBI Taxonomy" id="7175"/>
    <lineage>
        <taxon>Eukaryota</taxon>
        <taxon>Metazoa</taxon>
        <taxon>Ecdysozoa</taxon>
        <taxon>Arthropoda</taxon>
        <taxon>Hexapoda</taxon>
        <taxon>Insecta</taxon>
        <taxon>Pterygota</taxon>
        <taxon>Neoptera</taxon>
        <taxon>Endopterygota</taxon>
        <taxon>Diptera</taxon>
        <taxon>Nematocera</taxon>
        <taxon>Culicoidea</taxon>
        <taxon>Culicidae</taxon>
        <taxon>Culicinae</taxon>
        <taxon>Culicini</taxon>
        <taxon>Culex</taxon>
        <taxon>Culex</taxon>
    </lineage>
</organism>
<proteinExistence type="predicted"/>
<protein>
    <submittedName>
        <fullName evidence="1">(northern house mosquito) hypothetical protein</fullName>
    </submittedName>
</protein>
<name>A0A8D8ABY6_CULPI</name>
<accession>A0A8D8ABY6</accession>
<sequence>MRPVTRVPVERFRSIQRDVFQVGLKHPVIHDDRRRDHLHPRSASSSSNVISWPSCLTAASACRKPHCLSSASLRLQSRPQSATTNTYVIGWCWLPTQRVLAERVHSDEIRVRVRVLAAGQSGCRCSR</sequence>
<reference evidence="1" key="1">
    <citation type="submission" date="2021-05" db="EMBL/GenBank/DDBJ databases">
        <authorList>
            <person name="Alioto T."/>
            <person name="Alioto T."/>
            <person name="Gomez Garrido J."/>
        </authorList>
    </citation>
    <scope>NUCLEOTIDE SEQUENCE</scope>
</reference>
<dbReference type="EMBL" id="HBUE01025552">
    <property type="protein sequence ID" value="CAG6454254.1"/>
    <property type="molecule type" value="Transcribed_RNA"/>
</dbReference>
<dbReference type="AlphaFoldDB" id="A0A8D8ABY6"/>